<keyword evidence="1" id="KW-0547">Nucleotide-binding</keyword>
<dbReference type="SMART" id="SM00382">
    <property type="entry name" value="AAA"/>
    <property type="match status" value="2"/>
</dbReference>
<organism evidence="5 6">
    <name type="scientific">Vagococcus allomyrinae</name>
    <dbReference type="NCBI Taxonomy" id="2794353"/>
    <lineage>
        <taxon>Bacteria</taxon>
        <taxon>Bacillati</taxon>
        <taxon>Bacillota</taxon>
        <taxon>Bacilli</taxon>
        <taxon>Lactobacillales</taxon>
        <taxon>Enterococcaceae</taxon>
        <taxon>Vagococcus</taxon>
    </lineage>
</organism>
<dbReference type="RefSeq" id="WP_209525457.1">
    <property type="nucleotide sequence ID" value="NZ_JAEEGA010000003.1"/>
</dbReference>
<dbReference type="PANTHER" id="PTHR42855:SF2">
    <property type="entry name" value="DRUG RESISTANCE ABC TRANSPORTER,ATP-BINDING PROTEIN"/>
    <property type="match status" value="1"/>
</dbReference>
<name>A0A940PCY1_9ENTE</name>
<dbReference type="Pfam" id="PF12848">
    <property type="entry name" value="ABC_tran_Xtn"/>
    <property type="match status" value="1"/>
</dbReference>
<proteinExistence type="predicted"/>
<dbReference type="PROSITE" id="PS50893">
    <property type="entry name" value="ABC_TRANSPORTER_2"/>
    <property type="match status" value="2"/>
</dbReference>
<sequence>MIIQLNNVTKTIGGELLFENLDMRIKEGQKVGIIGRNGCGKSTLLKMIMGIEGRDEGHLSIRNHVSIGYLSQERVSAVGLVGRDFLLSARADLLEIGGQLRLLESQFATAGDELEVLLVKYGKLQEKFEEEGGYEIESNLETIANGLGIFPLLTQQVTSLSGGEQTLLALAKVLLENPDVFLMDEPTNHLDLQGLAWLGNYMSKSKKTFLVVSHDRHFLNQVVDTIIELDYEAVVYQGNYSAYQAAKKKRMELLAKDYEEQQKEIKKIKEAIRRYRQWGHESDNEKFFKRAKHLEKRLEQMEEISRPPKEQVALMKSFNFSQRSGKEVLEFKGVSKAFAGKVLFNQLDFNLFWQDKAAILGPNGSGKSTILKMLLGEYPVDQGQIKLGSQVQVGYLSQSIDYENRQQTVLDAFRSSCQLHEEESRRTLAKYLFFKDDVFRQVGNLSGGEKVRLELAKLMQQPNNLLVLDEPTNHLDIETRELLEEVLSYYQGTLLVVSHDRYFLEKTTITYFTIDHQTISSRLSR</sequence>
<dbReference type="FunFam" id="3.40.50.300:FF:000011">
    <property type="entry name" value="Putative ABC transporter ATP-binding component"/>
    <property type="match status" value="1"/>
</dbReference>
<dbReference type="Pfam" id="PF00005">
    <property type="entry name" value="ABC_tran"/>
    <property type="match status" value="2"/>
</dbReference>
<feature type="domain" description="ABC transporter" evidence="4">
    <location>
        <begin position="3"/>
        <end position="256"/>
    </location>
</feature>
<comment type="caution">
    <text evidence="5">The sequence shown here is derived from an EMBL/GenBank/DDBJ whole genome shotgun (WGS) entry which is preliminary data.</text>
</comment>
<protein>
    <submittedName>
        <fullName evidence="5">ABC-F type ribosomal protection protein</fullName>
    </submittedName>
</protein>
<dbReference type="Proteomes" id="UP000674938">
    <property type="component" value="Unassembled WGS sequence"/>
</dbReference>
<gene>
    <name evidence="5" type="primary">abc-f</name>
    <name evidence="5" type="ORF">I6N95_05565</name>
</gene>
<dbReference type="InterPro" id="IPR003439">
    <property type="entry name" value="ABC_transporter-like_ATP-bd"/>
</dbReference>
<evidence type="ECO:0000256" key="3">
    <source>
        <dbReference type="SAM" id="Coils"/>
    </source>
</evidence>
<dbReference type="AlphaFoldDB" id="A0A940PCY1"/>
<dbReference type="EMBL" id="JAEEGA010000003">
    <property type="protein sequence ID" value="MBP1040463.1"/>
    <property type="molecule type" value="Genomic_DNA"/>
</dbReference>
<accession>A0A940PCY1</accession>
<keyword evidence="6" id="KW-1185">Reference proteome</keyword>
<evidence type="ECO:0000259" key="4">
    <source>
        <dbReference type="PROSITE" id="PS50893"/>
    </source>
</evidence>
<dbReference type="PROSITE" id="PS00211">
    <property type="entry name" value="ABC_TRANSPORTER_1"/>
    <property type="match status" value="2"/>
</dbReference>
<dbReference type="InterPro" id="IPR017871">
    <property type="entry name" value="ABC_transporter-like_CS"/>
</dbReference>
<evidence type="ECO:0000313" key="5">
    <source>
        <dbReference type="EMBL" id="MBP1040463.1"/>
    </source>
</evidence>
<dbReference type="SUPFAM" id="SSF52540">
    <property type="entry name" value="P-loop containing nucleoside triphosphate hydrolases"/>
    <property type="match status" value="2"/>
</dbReference>
<feature type="domain" description="ABC transporter" evidence="4">
    <location>
        <begin position="329"/>
        <end position="523"/>
    </location>
</feature>
<keyword evidence="2" id="KW-0067">ATP-binding</keyword>
<dbReference type="NCBIfam" id="NF000355">
    <property type="entry name" value="ribo_prot_ABC_F"/>
    <property type="match status" value="1"/>
</dbReference>
<dbReference type="PANTHER" id="PTHR42855">
    <property type="entry name" value="ABC TRANSPORTER ATP-BINDING SUBUNIT"/>
    <property type="match status" value="1"/>
</dbReference>
<keyword evidence="3" id="KW-0175">Coiled coil</keyword>
<reference evidence="5" key="1">
    <citation type="submission" date="2020-12" db="EMBL/GenBank/DDBJ databases">
        <title>Vagococcus allomyrinae sp. nov. and Enterococcus lavae sp. nov., isolated from the larvae of Allomyrina dichotoma.</title>
        <authorList>
            <person name="Lee S.D."/>
        </authorList>
    </citation>
    <scope>NUCLEOTIDE SEQUENCE</scope>
    <source>
        <strain evidence="5">BWB3-3</strain>
    </source>
</reference>
<dbReference type="GO" id="GO:0005524">
    <property type="term" value="F:ATP binding"/>
    <property type="evidence" value="ECO:0007669"/>
    <property type="project" value="UniProtKB-KW"/>
</dbReference>
<evidence type="ECO:0000313" key="6">
    <source>
        <dbReference type="Proteomes" id="UP000674938"/>
    </source>
</evidence>
<dbReference type="InterPro" id="IPR003593">
    <property type="entry name" value="AAA+_ATPase"/>
</dbReference>
<dbReference type="CDD" id="cd03221">
    <property type="entry name" value="ABCF_EF-3"/>
    <property type="match status" value="2"/>
</dbReference>
<dbReference type="InterPro" id="IPR032781">
    <property type="entry name" value="ABC_tran_Xtn"/>
</dbReference>
<dbReference type="InterPro" id="IPR051309">
    <property type="entry name" value="ABCF_ATPase"/>
</dbReference>
<dbReference type="Gene3D" id="3.40.50.300">
    <property type="entry name" value="P-loop containing nucleotide triphosphate hydrolases"/>
    <property type="match status" value="2"/>
</dbReference>
<feature type="coiled-coil region" evidence="3">
    <location>
        <begin position="244"/>
        <end position="304"/>
    </location>
</feature>
<dbReference type="GO" id="GO:0016887">
    <property type="term" value="F:ATP hydrolysis activity"/>
    <property type="evidence" value="ECO:0007669"/>
    <property type="project" value="InterPro"/>
</dbReference>
<evidence type="ECO:0000256" key="1">
    <source>
        <dbReference type="ARBA" id="ARBA00022741"/>
    </source>
</evidence>
<evidence type="ECO:0000256" key="2">
    <source>
        <dbReference type="ARBA" id="ARBA00022840"/>
    </source>
</evidence>
<dbReference type="InterPro" id="IPR027417">
    <property type="entry name" value="P-loop_NTPase"/>
</dbReference>